<gene>
    <name evidence="1" type="ORF">TNCT_643671</name>
</gene>
<evidence type="ECO:0000313" key="2">
    <source>
        <dbReference type="Proteomes" id="UP000887116"/>
    </source>
</evidence>
<dbReference type="EMBL" id="BMAO01033011">
    <property type="protein sequence ID" value="GFQ86384.1"/>
    <property type="molecule type" value="Genomic_DNA"/>
</dbReference>
<comment type="caution">
    <text evidence="1">The sequence shown here is derived from an EMBL/GenBank/DDBJ whole genome shotgun (WGS) entry which is preliminary data.</text>
</comment>
<sequence length="104" mass="11581">MNVVPCRNEDYATAPPIPGGRVTVRPSRMNQKSISVGPEFCSESFHGPMNVVPCRKEHYVTPPHIQGGRVPVRPSRMQQNARSMGPEFCSESYKHAFSCCSECQ</sequence>
<protein>
    <submittedName>
        <fullName evidence="1">Uncharacterized protein</fullName>
    </submittedName>
</protein>
<accession>A0A8X6FSJ2</accession>
<dbReference type="Proteomes" id="UP000887116">
    <property type="component" value="Unassembled WGS sequence"/>
</dbReference>
<proteinExistence type="predicted"/>
<organism evidence="1 2">
    <name type="scientific">Trichonephila clavata</name>
    <name type="common">Joro spider</name>
    <name type="synonym">Nephila clavata</name>
    <dbReference type="NCBI Taxonomy" id="2740835"/>
    <lineage>
        <taxon>Eukaryota</taxon>
        <taxon>Metazoa</taxon>
        <taxon>Ecdysozoa</taxon>
        <taxon>Arthropoda</taxon>
        <taxon>Chelicerata</taxon>
        <taxon>Arachnida</taxon>
        <taxon>Araneae</taxon>
        <taxon>Araneomorphae</taxon>
        <taxon>Entelegynae</taxon>
        <taxon>Araneoidea</taxon>
        <taxon>Nephilidae</taxon>
        <taxon>Trichonephila</taxon>
    </lineage>
</organism>
<dbReference type="AlphaFoldDB" id="A0A8X6FSJ2"/>
<keyword evidence="2" id="KW-1185">Reference proteome</keyword>
<evidence type="ECO:0000313" key="1">
    <source>
        <dbReference type="EMBL" id="GFQ86384.1"/>
    </source>
</evidence>
<name>A0A8X6FSJ2_TRICU</name>
<reference evidence="1" key="1">
    <citation type="submission" date="2020-07" db="EMBL/GenBank/DDBJ databases">
        <title>Multicomponent nature underlies the extraordinary mechanical properties of spider dragline silk.</title>
        <authorList>
            <person name="Kono N."/>
            <person name="Nakamura H."/>
            <person name="Mori M."/>
            <person name="Yoshida Y."/>
            <person name="Ohtoshi R."/>
            <person name="Malay A.D."/>
            <person name="Moran D.A.P."/>
            <person name="Tomita M."/>
            <person name="Numata K."/>
            <person name="Arakawa K."/>
        </authorList>
    </citation>
    <scope>NUCLEOTIDE SEQUENCE</scope>
</reference>